<evidence type="ECO:0000256" key="1">
    <source>
        <dbReference type="ARBA" id="ARBA00006484"/>
    </source>
</evidence>
<comment type="caution">
    <text evidence="2">The sequence shown here is derived from an EMBL/GenBank/DDBJ whole genome shotgun (WGS) entry which is preliminary data.</text>
</comment>
<dbReference type="InterPro" id="IPR020904">
    <property type="entry name" value="Sc_DH/Rdtase_CS"/>
</dbReference>
<dbReference type="EMBL" id="WOCE01000008">
    <property type="protein sequence ID" value="KAE9608497.1"/>
    <property type="molecule type" value="Genomic_DNA"/>
</dbReference>
<comment type="similarity">
    <text evidence="1">Belongs to the short-chain dehydrogenases/reductases (SDR) family.</text>
</comment>
<reference evidence="3" key="1">
    <citation type="journal article" date="2020" name="Nat. Commun.">
        <title>Genome sequence of the cluster root forming white lupin.</title>
        <authorList>
            <person name="Hufnagel B."/>
            <person name="Marques A."/>
            <person name="Soriano A."/>
            <person name="Marques L."/>
            <person name="Divol F."/>
            <person name="Doumas P."/>
            <person name="Sallet E."/>
            <person name="Mancinotti D."/>
            <person name="Carrere S."/>
            <person name="Marande W."/>
            <person name="Arribat S."/>
            <person name="Keller J."/>
            <person name="Huneau C."/>
            <person name="Blein T."/>
            <person name="Aime D."/>
            <person name="Laguerre M."/>
            <person name="Taylor J."/>
            <person name="Schubert V."/>
            <person name="Nelson M."/>
            <person name="Geu-Flores F."/>
            <person name="Crespi M."/>
            <person name="Gallardo-Guerrero K."/>
            <person name="Delaux P.-M."/>
            <person name="Salse J."/>
            <person name="Berges H."/>
            <person name="Guyot R."/>
            <person name="Gouzy J."/>
            <person name="Peret B."/>
        </authorList>
    </citation>
    <scope>NUCLEOTIDE SEQUENCE [LARGE SCALE GENOMIC DNA]</scope>
    <source>
        <strain evidence="3">cv. Amiga</strain>
    </source>
</reference>
<dbReference type="PANTHER" id="PTHR42820:SF17">
    <property type="entry name" value="OXIDOREDUCTASE-RELATED"/>
    <property type="match status" value="1"/>
</dbReference>
<dbReference type="Proteomes" id="UP000447434">
    <property type="component" value="Chromosome 8"/>
</dbReference>
<dbReference type="InterPro" id="IPR002347">
    <property type="entry name" value="SDR_fam"/>
</dbReference>
<gene>
    <name evidence="2" type="ORF">Lalb_Chr08g0236371</name>
</gene>
<dbReference type="PRINTS" id="PR00081">
    <property type="entry name" value="GDHRDH"/>
</dbReference>
<dbReference type="PANTHER" id="PTHR42820">
    <property type="entry name" value="SHORT-CHAIN DEHYDROGENASE REDUCTASE"/>
    <property type="match status" value="1"/>
</dbReference>
<dbReference type="InterPro" id="IPR036291">
    <property type="entry name" value="NAD(P)-bd_dom_sf"/>
</dbReference>
<proteinExistence type="inferred from homology"/>
<protein>
    <submittedName>
        <fullName evidence="2">Putative oxidoreductase</fullName>
    </submittedName>
</protein>
<keyword evidence="3" id="KW-1185">Reference proteome</keyword>
<sequence>MLETTSNNSGAKFAGKVVIVTGGSGGIGEAAARAFADQGAGMVVIADVQDDLGNKVAESIGTNKCTYKHCNVADEEQVQNLIQSTVNNYGQINIMFSNAGISSELEQTILELNITDLNRLFAVNASGMAACVKHAARAMVEKHVRGSIVCTGSIYGSNGGSDGTDYAMSKHALLGLVRSASIQLAEHGIRVNCVSPNALVTPMTLKYSGSEEKVYELCANTARLKGVILTAKHIADAVLFLASNDSEFITGHDLVVDGSYIAP</sequence>
<dbReference type="FunFam" id="3.40.50.720:FF:000084">
    <property type="entry name" value="Short-chain dehydrogenase reductase"/>
    <property type="match status" value="1"/>
</dbReference>
<dbReference type="SUPFAM" id="SSF51735">
    <property type="entry name" value="NAD(P)-binding Rossmann-fold domains"/>
    <property type="match status" value="1"/>
</dbReference>
<dbReference type="Gene3D" id="3.40.50.720">
    <property type="entry name" value="NAD(P)-binding Rossmann-like Domain"/>
    <property type="match status" value="1"/>
</dbReference>
<dbReference type="Pfam" id="PF13561">
    <property type="entry name" value="adh_short_C2"/>
    <property type="match status" value="1"/>
</dbReference>
<dbReference type="PRINTS" id="PR00080">
    <property type="entry name" value="SDRFAMILY"/>
</dbReference>
<evidence type="ECO:0000313" key="3">
    <source>
        <dbReference type="Proteomes" id="UP000447434"/>
    </source>
</evidence>
<accession>A0A6A4Q3G2</accession>
<dbReference type="AlphaFoldDB" id="A0A6A4Q3G2"/>
<organism evidence="2 3">
    <name type="scientific">Lupinus albus</name>
    <name type="common">White lupine</name>
    <name type="synonym">Lupinus termis</name>
    <dbReference type="NCBI Taxonomy" id="3870"/>
    <lineage>
        <taxon>Eukaryota</taxon>
        <taxon>Viridiplantae</taxon>
        <taxon>Streptophyta</taxon>
        <taxon>Embryophyta</taxon>
        <taxon>Tracheophyta</taxon>
        <taxon>Spermatophyta</taxon>
        <taxon>Magnoliopsida</taxon>
        <taxon>eudicotyledons</taxon>
        <taxon>Gunneridae</taxon>
        <taxon>Pentapetalae</taxon>
        <taxon>rosids</taxon>
        <taxon>fabids</taxon>
        <taxon>Fabales</taxon>
        <taxon>Fabaceae</taxon>
        <taxon>Papilionoideae</taxon>
        <taxon>50 kb inversion clade</taxon>
        <taxon>genistoids sensu lato</taxon>
        <taxon>core genistoids</taxon>
        <taxon>Genisteae</taxon>
        <taxon>Lupinus</taxon>
    </lineage>
</organism>
<name>A0A6A4Q3G2_LUPAL</name>
<dbReference type="PROSITE" id="PS00061">
    <property type="entry name" value="ADH_SHORT"/>
    <property type="match status" value="1"/>
</dbReference>
<dbReference type="OrthoDB" id="294295at2759"/>
<evidence type="ECO:0000313" key="2">
    <source>
        <dbReference type="EMBL" id="KAE9608497.1"/>
    </source>
</evidence>